<dbReference type="EMBL" id="JAGGLV010000016">
    <property type="protein sequence ID" value="MBP2114331.1"/>
    <property type="molecule type" value="Genomic_DNA"/>
</dbReference>
<comment type="caution">
    <text evidence="2">The sequence shown here is derived from an EMBL/GenBank/DDBJ whole genome shotgun (WGS) entry which is preliminary data.</text>
</comment>
<feature type="signal peptide" evidence="1">
    <location>
        <begin position="1"/>
        <end position="17"/>
    </location>
</feature>
<dbReference type="Proteomes" id="UP000773462">
    <property type="component" value="Unassembled WGS sequence"/>
</dbReference>
<gene>
    <name evidence="2" type="ORF">J2Z70_004497</name>
</gene>
<sequence length="178" mass="19152">MKMVILLLSLLAPFISAPPQDETVSPAPGTAAQLPVIFAFEHSAAADLYISSFDSLSGISLYMTEEELLQIKGTPQQIVEDPWAGCLEYQYADSSAGVCGGVVLYVHASPSQAGQYGLSLNGRMLNPQAMNVQDMLGAPDFEAEDGDVYIRGEAALKIYRNTESGEWAGLDLFDAYSF</sequence>
<dbReference type="RefSeq" id="WP_209876812.1">
    <property type="nucleotide sequence ID" value="NZ_JAGGLV010000016.1"/>
</dbReference>
<organism evidence="2 3">
    <name type="scientific">Paenibacillus silagei</name>
    <dbReference type="NCBI Taxonomy" id="1670801"/>
    <lineage>
        <taxon>Bacteria</taxon>
        <taxon>Bacillati</taxon>
        <taxon>Bacillota</taxon>
        <taxon>Bacilli</taxon>
        <taxon>Bacillales</taxon>
        <taxon>Paenibacillaceae</taxon>
        <taxon>Paenibacillus</taxon>
    </lineage>
</organism>
<reference evidence="2 3" key="1">
    <citation type="submission" date="2021-03" db="EMBL/GenBank/DDBJ databases">
        <title>Genomic Encyclopedia of Type Strains, Phase IV (KMG-IV): sequencing the most valuable type-strain genomes for metagenomic binning, comparative biology and taxonomic classification.</title>
        <authorList>
            <person name="Goeker M."/>
        </authorList>
    </citation>
    <scope>NUCLEOTIDE SEQUENCE [LARGE SCALE GENOMIC DNA]</scope>
    <source>
        <strain evidence="2 3">DSM 101953</strain>
    </source>
</reference>
<name>A0ABS4NWA7_9BACL</name>
<accession>A0ABS4NWA7</accession>
<protein>
    <submittedName>
        <fullName evidence="2">Uncharacterized protein</fullName>
    </submittedName>
</protein>
<keyword evidence="1" id="KW-0732">Signal</keyword>
<evidence type="ECO:0000313" key="3">
    <source>
        <dbReference type="Proteomes" id="UP000773462"/>
    </source>
</evidence>
<proteinExistence type="predicted"/>
<feature type="chain" id="PRO_5047487327" evidence="1">
    <location>
        <begin position="18"/>
        <end position="178"/>
    </location>
</feature>
<evidence type="ECO:0000313" key="2">
    <source>
        <dbReference type="EMBL" id="MBP2114331.1"/>
    </source>
</evidence>
<keyword evidence="3" id="KW-1185">Reference proteome</keyword>
<evidence type="ECO:0000256" key="1">
    <source>
        <dbReference type="SAM" id="SignalP"/>
    </source>
</evidence>